<dbReference type="AlphaFoldDB" id="A0A9X2G554"/>
<comment type="caution">
    <text evidence="1">The sequence shown here is derived from an EMBL/GenBank/DDBJ whole genome shotgun (WGS) entry which is preliminary data.</text>
</comment>
<dbReference type="EMBL" id="JAMTCS010000017">
    <property type="protein sequence ID" value="MCP2267262.1"/>
    <property type="molecule type" value="Genomic_DNA"/>
</dbReference>
<reference evidence="1" key="1">
    <citation type="submission" date="2022-06" db="EMBL/GenBank/DDBJ databases">
        <title>Genomic Encyclopedia of Archaeal and Bacterial Type Strains, Phase II (KMG-II): from individual species to whole genera.</title>
        <authorList>
            <person name="Goeker M."/>
        </authorList>
    </citation>
    <scope>NUCLEOTIDE SEQUENCE</scope>
    <source>
        <strain evidence="1">DSM 26652</strain>
    </source>
</reference>
<evidence type="ECO:0000313" key="1">
    <source>
        <dbReference type="EMBL" id="MCP2267262.1"/>
    </source>
</evidence>
<dbReference type="RefSeq" id="WP_253839663.1">
    <property type="nucleotide sequence ID" value="NZ_JAMTCS010000017.1"/>
</dbReference>
<dbReference type="Proteomes" id="UP001139493">
    <property type="component" value="Unassembled WGS sequence"/>
</dbReference>
<protein>
    <submittedName>
        <fullName evidence="1">Uncharacterized protein</fullName>
    </submittedName>
</protein>
<organism evidence="1 2">
    <name type="scientific">Promicromonospora thailandica</name>
    <dbReference type="NCBI Taxonomy" id="765201"/>
    <lineage>
        <taxon>Bacteria</taxon>
        <taxon>Bacillati</taxon>
        <taxon>Actinomycetota</taxon>
        <taxon>Actinomycetes</taxon>
        <taxon>Micrococcales</taxon>
        <taxon>Promicromonosporaceae</taxon>
        <taxon>Promicromonospora</taxon>
    </lineage>
</organism>
<proteinExistence type="predicted"/>
<gene>
    <name evidence="1" type="ORF">APR03_004635</name>
</gene>
<sequence length="170" mass="18370">MTEYEFSLVLERDPDDAQTEAIAGNVPSVTGLEGGGPVPLAHVVIDAANFATAVNSTVQQIEACGALVVGLQTDDLISIKEIATRTGRSRESARLLATGKRGPGGFPSPVSPEPWSLYSWTEVGGWFSEHFPEQDFDLDRQATAADHFLRGRHIIRKEPNADAWAQLLSI</sequence>
<accession>A0A9X2G554</accession>
<evidence type="ECO:0000313" key="2">
    <source>
        <dbReference type="Proteomes" id="UP001139493"/>
    </source>
</evidence>
<name>A0A9X2G554_9MICO</name>
<keyword evidence="2" id="KW-1185">Reference proteome</keyword>